<comment type="caution">
    <text evidence="3">The sequence shown here is derived from an EMBL/GenBank/DDBJ whole genome shotgun (WGS) entry which is preliminary data.</text>
</comment>
<keyword evidence="1" id="KW-1133">Transmembrane helix</keyword>
<dbReference type="eggNOG" id="COG0586">
    <property type="taxonomic scope" value="Bacteria"/>
</dbReference>
<name>K6VH30_9MICO</name>
<protein>
    <recommendedName>
        <fullName evidence="2">VTT domain-containing protein</fullName>
    </recommendedName>
</protein>
<organism evidence="3 4">
    <name type="scientific">Kineosphaera limosa NBRC 100340</name>
    <dbReference type="NCBI Taxonomy" id="1184609"/>
    <lineage>
        <taxon>Bacteria</taxon>
        <taxon>Bacillati</taxon>
        <taxon>Actinomycetota</taxon>
        <taxon>Actinomycetes</taxon>
        <taxon>Micrococcales</taxon>
        <taxon>Dermatophilaceae</taxon>
        <taxon>Kineosphaera</taxon>
    </lineage>
</organism>
<gene>
    <name evidence="3" type="ORF">KILIM_021_00480</name>
</gene>
<evidence type="ECO:0000259" key="2">
    <source>
        <dbReference type="Pfam" id="PF09335"/>
    </source>
</evidence>
<reference evidence="3 4" key="1">
    <citation type="submission" date="2012-08" db="EMBL/GenBank/DDBJ databases">
        <title>Whole genome shotgun sequence of Kineosphaera limosa NBRC 100340.</title>
        <authorList>
            <person name="Yoshida I."/>
            <person name="Isaki S."/>
            <person name="Hosoyama A."/>
            <person name="Tsuchikane K."/>
            <person name="Katsumata H."/>
            <person name="Ando Y."/>
            <person name="Ohji S."/>
            <person name="Hamada M."/>
            <person name="Tamura T."/>
            <person name="Yamazoe A."/>
            <person name="Yamazaki S."/>
            <person name="Fujita N."/>
        </authorList>
    </citation>
    <scope>NUCLEOTIDE SEQUENCE [LARGE SCALE GENOMIC DNA]</scope>
    <source>
        <strain evidence="3 4">NBRC 100340</strain>
    </source>
</reference>
<dbReference type="Pfam" id="PF09335">
    <property type="entry name" value="VTT_dom"/>
    <property type="match status" value="1"/>
</dbReference>
<keyword evidence="1" id="KW-0812">Transmembrane</keyword>
<evidence type="ECO:0000313" key="4">
    <source>
        <dbReference type="Proteomes" id="UP000008366"/>
    </source>
</evidence>
<dbReference type="STRING" id="1184609.KILIM_021_00480"/>
<proteinExistence type="predicted"/>
<sequence>MERINQLPLAAAFATLFVIAMIRGNATFWIGRGLRAGAARSGSARLRLDGQLMARAERLVARWGAGAVALSFATIGLQTAINATAGAMRMPLRRYVPGVIVGSLIWATIYSALGAMIVLALRTLFGA</sequence>
<feature type="domain" description="VTT" evidence="2">
    <location>
        <begin position="10"/>
        <end position="115"/>
    </location>
</feature>
<dbReference type="OrthoDB" id="3426404at2"/>
<dbReference type="AlphaFoldDB" id="K6VH30"/>
<dbReference type="EMBL" id="BAHD01000021">
    <property type="protein sequence ID" value="GAB95508.1"/>
    <property type="molecule type" value="Genomic_DNA"/>
</dbReference>
<keyword evidence="4" id="KW-1185">Reference proteome</keyword>
<dbReference type="RefSeq" id="WP_006592040.1">
    <property type="nucleotide sequence ID" value="NZ_BAHD01000021.1"/>
</dbReference>
<accession>K6VH30</accession>
<feature type="transmembrane region" description="Helical" evidence="1">
    <location>
        <begin position="60"/>
        <end position="83"/>
    </location>
</feature>
<dbReference type="InterPro" id="IPR032816">
    <property type="entry name" value="VTT_dom"/>
</dbReference>
<evidence type="ECO:0000256" key="1">
    <source>
        <dbReference type="SAM" id="Phobius"/>
    </source>
</evidence>
<evidence type="ECO:0000313" key="3">
    <source>
        <dbReference type="EMBL" id="GAB95508.1"/>
    </source>
</evidence>
<dbReference type="Proteomes" id="UP000008366">
    <property type="component" value="Unassembled WGS sequence"/>
</dbReference>
<feature type="transmembrane region" description="Helical" evidence="1">
    <location>
        <begin position="95"/>
        <end position="121"/>
    </location>
</feature>
<keyword evidence="1" id="KW-0472">Membrane</keyword>